<feature type="domain" description="Major facilitator superfamily (MFS) profile" evidence="5">
    <location>
        <begin position="80"/>
        <end position="473"/>
    </location>
</feature>
<dbReference type="PANTHER" id="PTHR11360:SF284">
    <property type="entry name" value="EG:103B4.3 PROTEIN-RELATED"/>
    <property type="match status" value="1"/>
</dbReference>
<dbReference type="InterPro" id="IPR036259">
    <property type="entry name" value="MFS_trans_sf"/>
</dbReference>
<feature type="transmembrane region" description="Helical" evidence="4">
    <location>
        <begin position="210"/>
        <end position="229"/>
    </location>
</feature>
<organism evidence="6 7">
    <name type="scientific">Polyrhizophydium stewartii</name>
    <dbReference type="NCBI Taxonomy" id="2732419"/>
    <lineage>
        <taxon>Eukaryota</taxon>
        <taxon>Fungi</taxon>
        <taxon>Fungi incertae sedis</taxon>
        <taxon>Chytridiomycota</taxon>
        <taxon>Chytridiomycota incertae sedis</taxon>
        <taxon>Chytridiomycetes</taxon>
        <taxon>Rhizophydiales</taxon>
        <taxon>Rhizophydiales incertae sedis</taxon>
        <taxon>Polyrhizophydium</taxon>
    </lineage>
</organism>
<dbReference type="InterPro" id="IPR020846">
    <property type="entry name" value="MFS_dom"/>
</dbReference>
<dbReference type="InterPro" id="IPR011701">
    <property type="entry name" value="MFS"/>
</dbReference>
<feature type="transmembrane region" description="Helical" evidence="4">
    <location>
        <begin position="282"/>
        <end position="303"/>
    </location>
</feature>
<evidence type="ECO:0000256" key="2">
    <source>
        <dbReference type="ARBA" id="ARBA00006727"/>
    </source>
</evidence>
<feature type="transmembrane region" description="Helical" evidence="4">
    <location>
        <begin position="318"/>
        <end position="336"/>
    </location>
</feature>
<dbReference type="InterPro" id="IPR050327">
    <property type="entry name" value="Proton-linked_MCT"/>
</dbReference>
<keyword evidence="4" id="KW-0472">Membrane</keyword>
<feature type="transmembrane region" description="Helical" evidence="4">
    <location>
        <begin position="153"/>
        <end position="177"/>
    </location>
</feature>
<dbReference type="PROSITE" id="PS50850">
    <property type="entry name" value="MFS"/>
    <property type="match status" value="1"/>
</dbReference>
<reference evidence="6 7" key="1">
    <citation type="submission" date="2023-09" db="EMBL/GenBank/DDBJ databases">
        <title>Pangenome analysis of Batrachochytrium dendrobatidis and related Chytrids.</title>
        <authorList>
            <person name="Yacoub M.N."/>
            <person name="Stajich J.E."/>
            <person name="James T.Y."/>
        </authorList>
    </citation>
    <scope>NUCLEOTIDE SEQUENCE [LARGE SCALE GENOMIC DNA]</scope>
    <source>
        <strain evidence="6 7">JEL0888</strain>
    </source>
</reference>
<evidence type="ECO:0000256" key="1">
    <source>
        <dbReference type="ARBA" id="ARBA00004141"/>
    </source>
</evidence>
<feature type="transmembrane region" description="Helical" evidence="4">
    <location>
        <begin position="183"/>
        <end position="203"/>
    </location>
</feature>
<keyword evidence="4" id="KW-1133">Transmembrane helix</keyword>
<feature type="transmembrane region" description="Helical" evidence="4">
    <location>
        <begin position="348"/>
        <end position="366"/>
    </location>
</feature>
<dbReference type="Proteomes" id="UP001527925">
    <property type="component" value="Unassembled WGS sequence"/>
</dbReference>
<feature type="transmembrane region" description="Helical" evidence="4">
    <location>
        <begin position="80"/>
        <end position="102"/>
    </location>
</feature>
<comment type="caution">
    <text evidence="6">The sequence shown here is derived from an EMBL/GenBank/DDBJ whole genome shotgun (WGS) entry which is preliminary data.</text>
</comment>
<gene>
    <name evidence="6" type="ORF">HK105_207735</name>
</gene>
<evidence type="ECO:0000259" key="5">
    <source>
        <dbReference type="PROSITE" id="PS50850"/>
    </source>
</evidence>
<dbReference type="SUPFAM" id="SSF103473">
    <property type="entry name" value="MFS general substrate transporter"/>
    <property type="match status" value="1"/>
</dbReference>
<accession>A0ABR4MZM0</accession>
<comment type="subcellular location">
    <subcellularLocation>
        <location evidence="1">Membrane</location>
        <topology evidence="1">Multi-pass membrane protein</topology>
    </subcellularLocation>
</comment>
<feature type="transmembrane region" description="Helical" evidence="4">
    <location>
        <begin position="411"/>
        <end position="431"/>
    </location>
</feature>
<evidence type="ECO:0000313" key="7">
    <source>
        <dbReference type="Proteomes" id="UP001527925"/>
    </source>
</evidence>
<proteinExistence type="inferred from homology"/>
<name>A0ABR4MZM0_9FUNG</name>
<evidence type="ECO:0000256" key="3">
    <source>
        <dbReference type="SAM" id="MobiDB-lite"/>
    </source>
</evidence>
<keyword evidence="7" id="KW-1185">Reference proteome</keyword>
<feature type="transmembrane region" description="Helical" evidence="4">
    <location>
        <begin position="122"/>
        <end position="141"/>
    </location>
</feature>
<sequence>MVTAKAASRDSDSDSDSGSTAPPLPEWLHAVAGSPATTPMESCSDVVAVIEEMDDARYATKPSLEHAQAVGHVPEPDGGYGWVVVFASFLANIVVVGLPSSFGVFQQAYQEVPEFAGSSNLVIAFVGSLSSTGIPLFSILAGRFCDTHGPRAAMLIGALFTLIGVVSASFATSIWHLHITQGFLFSIGVSFGYIPSIGILSNWFVKYRGLATGFAVSGAGAGGLAFGPLLRYLLSNVGWRWTLRIAGIGCAVLMLVAALLIRERVKVKTSARIDLSLFKDTLFLRVYAAIVCCSFAYFVPFYFVPLFSSQHGMTKEQGALLTGLLNGASGLGRILLGLSSDFLGPINMLVLCLTTSSLLLLLMWPFSTTFAVLATFVIIYGLFVGALFSLLPTVIAQLFGARGNISTVTGMVFNGFLFGYLLGSPIAGVMADRFTTWLPDGSKYIDFLPSILFPGVCFLLGSIIFSTVRWTAARGKLLVRI</sequence>
<evidence type="ECO:0000313" key="6">
    <source>
        <dbReference type="EMBL" id="KAL2912743.1"/>
    </source>
</evidence>
<comment type="similarity">
    <text evidence="2">Belongs to the major facilitator superfamily. Monocarboxylate porter (TC 2.A.1.13) family.</text>
</comment>
<feature type="region of interest" description="Disordered" evidence="3">
    <location>
        <begin position="1"/>
        <end position="27"/>
    </location>
</feature>
<evidence type="ECO:0000256" key="4">
    <source>
        <dbReference type="SAM" id="Phobius"/>
    </source>
</evidence>
<dbReference type="EMBL" id="JADGIZ020000058">
    <property type="protein sequence ID" value="KAL2912743.1"/>
    <property type="molecule type" value="Genomic_DNA"/>
</dbReference>
<dbReference type="PANTHER" id="PTHR11360">
    <property type="entry name" value="MONOCARBOXYLATE TRANSPORTER"/>
    <property type="match status" value="1"/>
</dbReference>
<dbReference type="Pfam" id="PF07690">
    <property type="entry name" value="MFS_1"/>
    <property type="match status" value="1"/>
</dbReference>
<feature type="transmembrane region" description="Helical" evidence="4">
    <location>
        <begin position="451"/>
        <end position="472"/>
    </location>
</feature>
<protein>
    <recommendedName>
        <fullName evidence="5">Major facilitator superfamily (MFS) profile domain-containing protein</fullName>
    </recommendedName>
</protein>
<feature type="transmembrane region" description="Helical" evidence="4">
    <location>
        <begin position="241"/>
        <end position="261"/>
    </location>
</feature>
<feature type="transmembrane region" description="Helical" evidence="4">
    <location>
        <begin position="372"/>
        <end position="399"/>
    </location>
</feature>
<keyword evidence="4" id="KW-0812">Transmembrane</keyword>
<dbReference type="Gene3D" id="1.20.1250.20">
    <property type="entry name" value="MFS general substrate transporter like domains"/>
    <property type="match status" value="2"/>
</dbReference>